<dbReference type="AlphaFoldDB" id="A0AAV0GBV5"/>
<evidence type="ECO:0000256" key="1">
    <source>
        <dbReference type="SAM" id="MobiDB-lite"/>
    </source>
</evidence>
<reference evidence="2" key="1">
    <citation type="submission" date="2022-07" db="EMBL/GenBank/DDBJ databases">
        <authorList>
            <person name="Macas J."/>
            <person name="Novak P."/>
            <person name="Neumann P."/>
        </authorList>
    </citation>
    <scope>NUCLEOTIDE SEQUENCE</scope>
</reference>
<feature type="compositionally biased region" description="Low complexity" evidence="1">
    <location>
        <begin position="20"/>
        <end position="36"/>
    </location>
</feature>
<keyword evidence="3" id="KW-1185">Reference proteome</keyword>
<organism evidence="2 3">
    <name type="scientific">Cuscuta epithymum</name>
    <dbReference type="NCBI Taxonomy" id="186058"/>
    <lineage>
        <taxon>Eukaryota</taxon>
        <taxon>Viridiplantae</taxon>
        <taxon>Streptophyta</taxon>
        <taxon>Embryophyta</taxon>
        <taxon>Tracheophyta</taxon>
        <taxon>Spermatophyta</taxon>
        <taxon>Magnoliopsida</taxon>
        <taxon>eudicotyledons</taxon>
        <taxon>Gunneridae</taxon>
        <taxon>Pentapetalae</taxon>
        <taxon>asterids</taxon>
        <taxon>lamiids</taxon>
        <taxon>Solanales</taxon>
        <taxon>Convolvulaceae</taxon>
        <taxon>Cuscuteae</taxon>
        <taxon>Cuscuta</taxon>
        <taxon>Cuscuta subgen. Cuscuta</taxon>
    </lineage>
</organism>
<gene>
    <name evidence="2" type="ORF">CEPIT_LOCUS41958</name>
</gene>
<dbReference type="Proteomes" id="UP001152523">
    <property type="component" value="Unassembled WGS sequence"/>
</dbReference>
<comment type="caution">
    <text evidence="2">The sequence shown here is derived from an EMBL/GenBank/DDBJ whole genome shotgun (WGS) entry which is preliminary data.</text>
</comment>
<evidence type="ECO:0000313" key="3">
    <source>
        <dbReference type="Proteomes" id="UP001152523"/>
    </source>
</evidence>
<sequence length="56" mass="6269">MARIGCPWTCFSLKMEDYRSPASSNSSPISSSQTDSRASPRQNLDHKDILLLLKNN</sequence>
<dbReference type="EMBL" id="CAMAPF010001073">
    <property type="protein sequence ID" value="CAH9145108.1"/>
    <property type="molecule type" value="Genomic_DNA"/>
</dbReference>
<evidence type="ECO:0000313" key="2">
    <source>
        <dbReference type="EMBL" id="CAH9145108.1"/>
    </source>
</evidence>
<accession>A0AAV0GBV5</accession>
<protein>
    <submittedName>
        <fullName evidence="2">Uncharacterized protein</fullName>
    </submittedName>
</protein>
<feature type="region of interest" description="Disordered" evidence="1">
    <location>
        <begin position="18"/>
        <end position="47"/>
    </location>
</feature>
<proteinExistence type="predicted"/>
<name>A0AAV0GBV5_9ASTE</name>